<evidence type="ECO:0000313" key="1">
    <source>
        <dbReference type="EMBL" id="OGE65227.1"/>
    </source>
</evidence>
<comment type="caution">
    <text evidence="1">The sequence shown here is derived from an EMBL/GenBank/DDBJ whole genome shotgun (WGS) entry which is preliminary data.</text>
</comment>
<dbReference type="Proteomes" id="UP000178017">
    <property type="component" value="Unassembled WGS sequence"/>
</dbReference>
<dbReference type="AlphaFoldDB" id="A0A1F5MIL7"/>
<name>A0A1F5MIL7_9BACT</name>
<sequence>MIESPLSVRAEMTRIIDEERRLRDLALEQAGQAKQARRRVWQKRYHDEQAGRLDLQRELYLYLRGIGLIGMIAEGTATPAWLWKGNTSELEPENQPIRNAWGRSPEAIKRLHETTIPREWEVTALSPELDKDSHTWSPPLVIRCLQNYFGHTRTDIEKAEMRPYRPYAEITMDDRQVLTVSGADVFANIYLPADVATDSILPTLIRPLALALVRPFQPEIPHLPRLNPYDVFTSR</sequence>
<protein>
    <submittedName>
        <fullName evidence="1">Uncharacterized protein</fullName>
    </submittedName>
</protein>
<proteinExistence type="predicted"/>
<dbReference type="EMBL" id="MFDO01000021">
    <property type="protein sequence ID" value="OGE65227.1"/>
    <property type="molecule type" value="Genomic_DNA"/>
</dbReference>
<reference evidence="1 2" key="1">
    <citation type="journal article" date="2016" name="Nat. Commun.">
        <title>Thousands of microbial genomes shed light on interconnected biogeochemical processes in an aquifer system.</title>
        <authorList>
            <person name="Anantharaman K."/>
            <person name="Brown C.T."/>
            <person name="Hug L.A."/>
            <person name="Sharon I."/>
            <person name="Castelle C.J."/>
            <person name="Probst A.J."/>
            <person name="Thomas B.C."/>
            <person name="Singh A."/>
            <person name="Wilkins M.J."/>
            <person name="Karaoz U."/>
            <person name="Brodie E.L."/>
            <person name="Williams K.H."/>
            <person name="Hubbard S.S."/>
            <person name="Banfield J.F."/>
        </authorList>
    </citation>
    <scope>NUCLEOTIDE SEQUENCE [LARGE SCALE GENOMIC DNA]</scope>
</reference>
<evidence type="ECO:0000313" key="2">
    <source>
        <dbReference type="Proteomes" id="UP000178017"/>
    </source>
</evidence>
<organism evidence="1 2">
    <name type="scientific">Candidatus Daviesbacteria bacterium RIFCSPLOWO2_01_FULL_40_24</name>
    <dbReference type="NCBI Taxonomy" id="1797787"/>
    <lineage>
        <taxon>Bacteria</taxon>
        <taxon>Candidatus Daviesiibacteriota</taxon>
    </lineage>
</organism>
<accession>A0A1F5MIL7</accession>
<gene>
    <name evidence="1" type="ORF">A3B49_02235</name>
</gene>